<organism evidence="1 2">
    <name type="scientific">Artomyces pyxidatus</name>
    <dbReference type="NCBI Taxonomy" id="48021"/>
    <lineage>
        <taxon>Eukaryota</taxon>
        <taxon>Fungi</taxon>
        <taxon>Dikarya</taxon>
        <taxon>Basidiomycota</taxon>
        <taxon>Agaricomycotina</taxon>
        <taxon>Agaricomycetes</taxon>
        <taxon>Russulales</taxon>
        <taxon>Auriscalpiaceae</taxon>
        <taxon>Artomyces</taxon>
    </lineage>
</organism>
<name>A0ACB8TE55_9AGAM</name>
<accession>A0ACB8TE55</accession>
<evidence type="ECO:0000313" key="2">
    <source>
        <dbReference type="Proteomes" id="UP000814140"/>
    </source>
</evidence>
<sequence length="285" mass="32263">MLRTRFAQPITAAASSSTRLQLHTSSVLNAESQRRRQARQTRQGNLAKRAELQQKAASQRPHVVLGTIPGNEAKWTSCDLARILVRPEELAPPATPEVVHTMSGDIKLPKTFSYGIGEHEKTLLFSHLPMLTAEMSTRFLEARSTETTNQEKLQQGFSDEFRSSVTKANVFAKLVDLRNANARGIAFENRRRVIAEFSEPGKPNDTGRAEVQACTAALLTLQIRNLWNHLTKYKRDTGNRRSLRHLVHQRAKMLRYLKSVDRDRYDRVLERIGLEPTSVEGELVV</sequence>
<proteinExistence type="predicted"/>
<comment type="caution">
    <text evidence="1">The sequence shown here is derived from an EMBL/GenBank/DDBJ whole genome shotgun (WGS) entry which is preliminary data.</text>
</comment>
<evidence type="ECO:0000313" key="1">
    <source>
        <dbReference type="EMBL" id="KAI0066670.1"/>
    </source>
</evidence>
<protein>
    <submittedName>
        <fullName evidence="1">S15/NS1 RNA-binding domain-containing protein</fullName>
    </submittedName>
</protein>
<gene>
    <name evidence="1" type="ORF">BV25DRAFT_1416142</name>
</gene>
<reference evidence="1" key="2">
    <citation type="journal article" date="2022" name="New Phytol.">
        <title>Evolutionary transition to the ectomycorrhizal habit in the genomes of a hyperdiverse lineage of mushroom-forming fungi.</title>
        <authorList>
            <person name="Looney B."/>
            <person name="Miyauchi S."/>
            <person name="Morin E."/>
            <person name="Drula E."/>
            <person name="Courty P.E."/>
            <person name="Kohler A."/>
            <person name="Kuo A."/>
            <person name="LaButti K."/>
            <person name="Pangilinan J."/>
            <person name="Lipzen A."/>
            <person name="Riley R."/>
            <person name="Andreopoulos W."/>
            <person name="He G."/>
            <person name="Johnson J."/>
            <person name="Nolan M."/>
            <person name="Tritt A."/>
            <person name="Barry K.W."/>
            <person name="Grigoriev I.V."/>
            <person name="Nagy L.G."/>
            <person name="Hibbett D."/>
            <person name="Henrissat B."/>
            <person name="Matheny P.B."/>
            <person name="Labbe J."/>
            <person name="Martin F.M."/>
        </authorList>
    </citation>
    <scope>NUCLEOTIDE SEQUENCE</scope>
    <source>
        <strain evidence="1">HHB10654</strain>
    </source>
</reference>
<dbReference type="EMBL" id="MU277192">
    <property type="protein sequence ID" value="KAI0066670.1"/>
    <property type="molecule type" value="Genomic_DNA"/>
</dbReference>
<reference evidence="1" key="1">
    <citation type="submission" date="2021-03" db="EMBL/GenBank/DDBJ databases">
        <authorList>
            <consortium name="DOE Joint Genome Institute"/>
            <person name="Ahrendt S."/>
            <person name="Looney B.P."/>
            <person name="Miyauchi S."/>
            <person name="Morin E."/>
            <person name="Drula E."/>
            <person name="Courty P.E."/>
            <person name="Chicoki N."/>
            <person name="Fauchery L."/>
            <person name="Kohler A."/>
            <person name="Kuo A."/>
            <person name="Labutti K."/>
            <person name="Pangilinan J."/>
            <person name="Lipzen A."/>
            <person name="Riley R."/>
            <person name="Andreopoulos W."/>
            <person name="He G."/>
            <person name="Johnson J."/>
            <person name="Barry K.W."/>
            <person name="Grigoriev I.V."/>
            <person name="Nagy L."/>
            <person name="Hibbett D."/>
            <person name="Henrissat B."/>
            <person name="Matheny P.B."/>
            <person name="Labbe J."/>
            <person name="Martin F."/>
        </authorList>
    </citation>
    <scope>NUCLEOTIDE SEQUENCE</scope>
    <source>
        <strain evidence="1">HHB10654</strain>
    </source>
</reference>
<dbReference type="Proteomes" id="UP000814140">
    <property type="component" value="Unassembled WGS sequence"/>
</dbReference>
<keyword evidence="2" id="KW-1185">Reference proteome</keyword>